<feature type="chain" id="PRO_5011544092" evidence="3">
    <location>
        <begin position="31"/>
        <end position="259"/>
    </location>
</feature>
<gene>
    <name evidence="4" type="ORF">SAMN04488042_101984</name>
</gene>
<reference evidence="4 5" key="1">
    <citation type="submission" date="2016-10" db="EMBL/GenBank/DDBJ databases">
        <authorList>
            <person name="de Groot N.N."/>
        </authorList>
    </citation>
    <scope>NUCLEOTIDE SEQUENCE [LARGE SCALE GENOMIC DNA]</scope>
    <source>
        <strain evidence="4 5">DSM 15283</strain>
    </source>
</reference>
<accession>A0A1I4JDP9</accession>
<evidence type="ECO:0000256" key="1">
    <source>
        <dbReference type="ARBA" id="ARBA00010634"/>
    </source>
</evidence>
<dbReference type="EMBL" id="FOTQ01000001">
    <property type="protein sequence ID" value="SFL64698.1"/>
    <property type="molecule type" value="Genomic_DNA"/>
</dbReference>
<organism evidence="4 5">
    <name type="scientific">Shimia aestuarii</name>
    <dbReference type="NCBI Taxonomy" id="254406"/>
    <lineage>
        <taxon>Bacteria</taxon>
        <taxon>Pseudomonadati</taxon>
        <taxon>Pseudomonadota</taxon>
        <taxon>Alphaproteobacteria</taxon>
        <taxon>Rhodobacterales</taxon>
        <taxon>Roseobacteraceae</taxon>
    </lineage>
</organism>
<name>A0A1I4JDP9_9RHOB</name>
<keyword evidence="2 3" id="KW-0732">Signal</keyword>
<dbReference type="InterPro" id="IPR007428">
    <property type="entry name" value="MlaA"/>
</dbReference>
<dbReference type="PANTHER" id="PTHR30035:SF3">
    <property type="entry name" value="INTERMEMBRANE PHOSPHOLIPID TRANSPORT SYSTEM LIPOPROTEIN MLAA"/>
    <property type="match status" value="1"/>
</dbReference>
<keyword evidence="4" id="KW-0449">Lipoprotein</keyword>
<dbReference type="Proteomes" id="UP000199144">
    <property type="component" value="Unassembled WGS sequence"/>
</dbReference>
<feature type="signal peptide" evidence="3">
    <location>
        <begin position="1"/>
        <end position="30"/>
    </location>
</feature>
<protein>
    <submittedName>
        <fullName evidence="4">Phospholipid-binding lipoprotein MlaA</fullName>
    </submittedName>
</protein>
<evidence type="ECO:0000256" key="3">
    <source>
        <dbReference type="SAM" id="SignalP"/>
    </source>
</evidence>
<dbReference type="PROSITE" id="PS51257">
    <property type="entry name" value="PROKAR_LIPOPROTEIN"/>
    <property type="match status" value="1"/>
</dbReference>
<evidence type="ECO:0000256" key="2">
    <source>
        <dbReference type="ARBA" id="ARBA00022729"/>
    </source>
</evidence>
<evidence type="ECO:0000313" key="4">
    <source>
        <dbReference type="EMBL" id="SFL64698.1"/>
    </source>
</evidence>
<evidence type="ECO:0000313" key="5">
    <source>
        <dbReference type="Proteomes" id="UP000199144"/>
    </source>
</evidence>
<dbReference type="GO" id="GO:0016020">
    <property type="term" value="C:membrane"/>
    <property type="evidence" value="ECO:0007669"/>
    <property type="project" value="InterPro"/>
</dbReference>
<sequence length="259" mass="28881">MSSRQKPALNRLIRPILICGALALAGCASNNEVSRSGIYDPYEKDNRQTHEFNKAVDKYLFSPASDGYGSIFPAPVRQSFSNFADHLSLPNDVINHTLQGDIDAAALTTVRFVVNTFFGIAGFFDPATEFDIAREDTDFGETLHVWGAAEGPYVELPFFGPSTSRDAVGLVTDIIMNPFVVLFQDPTQYIGVVAYVVDAMGNRYDYDTTIDSILYESADSYAQARILYLQNRRHTLGVEGEDTYLDPDFDPYEDPYDDF</sequence>
<dbReference type="STRING" id="254406.SAMN04488042_101984"/>
<dbReference type="GO" id="GO:0120010">
    <property type="term" value="P:intermembrane phospholipid transfer"/>
    <property type="evidence" value="ECO:0007669"/>
    <property type="project" value="TreeGrafter"/>
</dbReference>
<dbReference type="PANTHER" id="PTHR30035">
    <property type="entry name" value="LIPOPROTEIN VACJ-RELATED"/>
    <property type="match status" value="1"/>
</dbReference>
<dbReference type="Pfam" id="PF04333">
    <property type="entry name" value="MlaA"/>
    <property type="match status" value="1"/>
</dbReference>
<proteinExistence type="inferred from homology"/>
<dbReference type="AlphaFoldDB" id="A0A1I4JDP9"/>
<comment type="similarity">
    <text evidence="1">Belongs to the MlaA family.</text>
</comment>
<keyword evidence="5" id="KW-1185">Reference proteome</keyword>
<dbReference type="PRINTS" id="PR01805">
    <property type="entry name" value="VACJLIPOPROT"/>
</dbReference>